<evidence type="ECO:0000256" key="6">
    <source>
        <dbReference type="ARBA" id="ARBA00023136"/>
    </source>
</evidence>
<dbReference type="PANTHER" id="PTHR11256:SF47">
    <property type="entry name" value="BCL-2-LIKE PROTEIN 10"/>
    <property type="match status" value="1"/>
</dbReference>
<organism evidence="8 9">
    <name type="scientific">Mytilus galloprovincialis</name>
    <name type="common">Mediterranean mussel</name>
    <dbReference type="NCBI Taxonomy" id="29158"/>
    <lineage>
        <taxon>Eukaryota</taxon>
        <taxon>Metazoa</taxon>
        <taxon>Spiralia</taxon>
        <taxon>Lophotrochozoa</taxon>
        <taxon>Mollusca</taxon>
        <taxon>Bivalvia</taxon>
        <taxon>Autobranchia</taxon>
        <taxon>Pteriomorphia</taxon>
        <taxon>Mytilida</taxon>
        <taxon>Mytiloidea</taxon>
        <taxon>Mytilidae</taxon>
        <taxon>Mytilinae</taxon>
        <taxon>Mytilus</taxon>
    </lineage>
</organism>
<dbReference type="GO" id="GO:0005741">
    <property type="term" value="C:mitochondrial outer membrane"/>
    <property type="evidence" value="ECO:0007669"/>
    <property type="project" value="TreeGrafter"/>
</dbReference>
<accession>A0A8B6HS48</accession>
<dbReference type="InterPro" id="IPR020726">
    <property type="entry name" value="Bcl2_BH2_motif_CS"/>
</dbReference>
<evidence type="ECO:0000256" key="1">
    <source>
        <dbReference type="ARBA" id="ARBA00004308"/>
    </source>
</evidence>
<dbReference type="PROSITE" id="PS01258">
    <property type="entry name" value="BH2"/>
    <property type="match status" value="1"/>
</dbReference>
<sequence>YSGGNGSFKTSFFADIHKQLGLLPGFRGLSQDMNKLDQETQTPGSGSPLENVRTMSETIATDVIMNYEKEEKKPSNKYCKTMRRTVRELSNRHDIAFKGMVNKLKITETNAFPTFVSVVDEIFEDGQINWGRIVAVYTFAARLAQHCKDSCPDCDERISLYAGKYVANKLGRWILDNGGWDAFVDYFPEQGAVEDKIWKGLVYTAMGLGALAT</sequence>
<feature type="non-terminal residue" evidence="8">
    <location>
        <position position="1"/>
    </location>
</feature>
<evidence type="ECO:0000256" key="3">
    <source>
        <dbReference type="ARBA" id="ARBA00022692"/>
    </source>
</evidence>
<dbReference type="GO" id="GO:0051400">
    <property type="term" value="F:BH domain binding"/>
    <property type="evidence" value="ECO:0007669"/>
    <property type="project" value="TreeGrafter"/>
</dbReference>
<evidence type="ECO:0000313" key="9">
    <source>
        <dbReference type="Proteomes" id="UP000596742"/>
    </source>
</evidence>
<dbReference type="SMART" id="SM00337">
    <property type="entry name" value="BCL"/>
    <property type="match status" value="1"/>
</dbReference>
<reference evidence="8" key="1">
    <citation type="submission" date="2018-11" db="EMBL/GenBank/DDBJ databases">
        <authorList>
            <person name="Alioto T."/>
            <person name="Alioto T."/>
        </authorList>
    </citation>
    <scope>NUCLEOTIDE SEQUENCE</scope>
</reference>
<keyword evidence="4" id="KW-0053">Apoptosis</keyword>
<dbReference type="EMBL" id="UYJE01010467">
    <property type="protein sequence ID" value="VDI83489.1"/>
    <property type="molecule type" value="Genomic_DNA"/>
</dbReference>
<dbReference type="Pfam" id="PF00452">
    <property type="entry name" value="Bcl-2"/>
    <property type="match status" value="1"/>
</dbReference>
<name>A0A8B6HS48_MYTGA</name>
<keyword evidence="6" id="KW-0472">Membrane</keyword>
<evidence type="ECO:0000313" key="8">
    <source>
        <dbReference type="EMBL" id="VDI83489.1"/>
    </source>
</evidence>
<gene>
    <name evidence="8" type="ORF">MGAL_10B058460</name>
</gene>
<dbReference type="Proteomes" id="UP000596742">
    <property type="component" value="Unassembled WGS sequence"/>
</dbReference>
<dbReference type="InterPro" id="IPR026298">
    <property type="entry name" value="Bcl-2_fam"/>
</dbReference>
<dbReference type="GO" id="GO:0042981">
    <property type="term" value="P:regulation of apoptotic process"/>
    <property type="evidence" value="ECO:0007669"/>
    <property type="project" value="InterPro"/>
</dbReference>
<keyword evidence="5" id="KW-1133">Transmembrane helix</keyword>
<keyword evidence="9" id="KW-1185">Reference proteome</keyword>
<dbReference type="PROSITE" id="PS50062">
    <property type="entry name" value="BCL2_FAMILY"/>
    <property type="match status" value="1"/>
</dbReference>
<comment type="caution">
    <text evidence="8">The sequence shown here is derived from an EMBL/GenBank/DDBJ whole genome shotgun (WGS) entry which is preliminary data.</text>
</comment>
<dbReference type="AlphaFoldDB" id="A0A8B6HS48"/>
<evidence type="ECO:0000256" key="5">
    <source>
        <dbReference type="ARBA" id="ARBA00022989"/>
    </source>
</evidence>
<dbReference type="Gene3D" id="1.10.437.10">
    <property type="entry name" value="Blc2-like"/>
    <property type="match status" value="1"/>
</dbReference>
<evidence type="ECO:0000256" key="2">
    <source>
        <dbReference type="ARBA" id="ARBA00009458"/>
    </source>
</evidence>
<dbReference type="PRINTS" id="PR01862">
    <property type="entry name" value="BCL2FAMILY"/>
</dbReference>
<dbReference type="GO" id="GO:0012505">
    <property type="term" value="C:endomembrane system"/>
    <property type="evidence" value="ECO:0007669"/>
    <property type="project" value="UniProtKB-SubCell"/>
</dbReference>
<dbReference type="GO" id="GO:0097192">
    <property type="term" value="P:extrinsic apoptotic signaling pathway in absence of ligand"/>
    <property type="evidence" value="ECO:0007669"/>
    <property type="project" value="TreeGrafter"/>
</dbReference>
<dbReference type="InterPro" id="IPR036834">
    <property type="entry name" value="Bcl-2-like_sf"/>
</dbReference>
<dbReference type="GO" id="GO:0008630">
    <property type="term" value="P:intrinsic apoptotic signaling pathway in response to DNA damage"/>
    <property type="evidence" value="ECO:0007669"/>
    <property type="project" value="TreeGrafter"/>
</dbReference>
<dbReference type="CDD" id="cd06845">
    <property type="entry name" value="Bcl-2_like"/>
    <property type="match status" value="1"/>
</dbReference>
<dbReference type="PANTHER" id="PTHR11256">
    <property type="entry name" value="BCL-2 RELATED"/>
    <property type="match status" value="1"/>
</dbReference>
<dbReference type="SUPFAM" id="SSF56854">
    <property type="entry name" value="Bcl-2 inhibitors of programmed cell death"/>
    <property type="match status" value="1"/>
</dbReference>
<dbReference type="InterPro" id="IPR046371">
    <property type="entry name" value="Bcl-2_BH1-3"/>
</dbReference>
<protein>
    <submittedName>
        <fullName evidence="8">Bcl-2-like 1 (Apoptosis regulator Bcl-X)</fullName>
    </submittedName>
</protein>
<dbReference type="GO" id="GO:0001836">
    <property type="term" value="P:release of cytochrome c from mitochondria"/>
    <property type="evidence" value="ECO:0007669"/>
    <property type="project" value="TreeGrafter"/>
</dbReference>
<evidence type="ECO:0000259" key="7">
    <source>
        <dbReference type="SMART" id="SM00337"/>
    </source>
</evidence>
<feature type="non-terminal residue" evidence="8">
    <location>
        <position position="213"/>
    </location>
</feature>
<evidence type="ECO:0000256" key="4">
    <source>
        <dbReference type="ARBA" id="ARBA00022703"/>
    </source>
</evidence>
<comment type="subcellular location">
    <subcellularLocation>
        <location evidence="1">Endomembrane system</location>
    </subcellularLocation>
</comment>
<comment type="similarity">
    <text evidence="2">Belongs to the Bcl-2 family.</text>
</comment>
<feature type="domain" description="Bcl-2 Bcl-2 homology region 1-3" evidence="7">
    <location>
        <begin position="82"/>
        <end position="180"/>
    </location>
</feature>
<proteinExistence type="inferred from homology"/>
<dbReference type="InterPro" id="IPR002475">
    <property type="entry name" value="Bcl2-like"/>
</dbReference>
<keyword evidence="3" id="KW-0812">Transmembrane</keyword>